<keyword evidence="4" id="KW-1185">Reference proteome</keyword>
<dbReference type="InterPro" id="IPR002656">
    <property type="entry name" value="Acyl_transf_3_dom"/>
</dbReference>
<sequence>MCSNMQRINFIDFIKGICMILVIWGHCIEYCDPISYQNNNYYSNPLFEIIYSFHMPLFMLLSGYFFANNFSRSFYSILRRRFIQLVIPCLTWGIIGLFFIYINSFLSDDTLPSIKYVPYAYINIIKNFWFIWAIFLSLIFSFISCKLIKNKIWAFCLSFLILLLLPDNSIFTSLFKYMYPFYWLGYLLNNQKYLFLKRRKYIILTTFPLFIILFLFWEIKYYIYITGMAFYKLSLPNLTLYPIKFNEQIKIVFFRYFIGATGSLSIFYILKHLDNINNRLFYLIQNIGKRTLGIYIIQSILLEYKLIAFNFNSNNIILYNFVSTLITALILIIFATGLIIIMEKNKSLNFLLLGNR</sequence>
<feature type="transmembrane region" description="Helical" evidence="1">
    <location>
        <begin position="124"/>
        <end position="145"/>
    </location>
</feature>
<dbReference type="Pfam" id="PF01757">
    <property type="entry name" value="Acyl_transf_3"/>
    <property type="match status" value="1"/>
</dbReference>
<feature type="domain" description="Acyltransferase 3" evidence="2">
    <location>
        <begin position="9"/>
        <end position="341"/>
    </location>
</feature>
<dbReference type="GO" id="GO:0016747">
    <property type="term" value="F:acyltransferase activity, transferring groups other than amino-acyl groups"/>
    <property type="evidence" value="ECO:0007669"/>
    <property type="project" value="InterPro"/>
</dbReference>
<gene>
    <name evidence="3" type="ORF">SAMN05444405_10899</name>
</gene>
<protein>
    <submittedName>
        <fullName evidence="3">Fucose 4-O-acetylase</fullName>
    </submittedName>
</protein>
<feature type="transmembrane region" description="Helical" evidence="1">
    <location>
        <begin position="207"/>
        <end position="231"/>
    </location>
</feature>
<evidence type="ECO:0000256" key="1">
    <source>
        <dbReference type="SAM" id="Phobius"/>
    </source>
</evidence>
<dbReference type="EMBL" id="FQTV01000008">
    <property type="protein sequence ID" value="SHF41340.1"/>
    <property type="molecule type" value="Genomic_DNA"/>
</dbReference>
<keyword evidence="1" id="KW-0472">Membrane</keyword>
<dbReference type="InterPro" id="IPR052734">
    <property type="entry name" value="Nod_factor_acetyltransferase"/>
</dbReference>
<evidence type="ECO:0000313" key="3">
    <source>
        <dbReference type="EMBL" id="SHF41340.1"/>
    </source>
</evidence>
<organism evidence="3 4">
    <name type="scientific">Bacteroides luti</name>
    <dbReference type="NCBI Taxonomy" id="1297750"/>
    <lineage>
        <taxon>Bacteria</taxon>
        <taxon>Pseudomonadati</taxon>
        <taxon>Bacteroidota</taxon>
        <taxon>Bacteroidia</taxon>
        <taxon>Bacteroidales</taxon>
        <taxon>Bacteroidaceae</taxon>
        <taxon>Bacteroides</taxon>
    </lineage>
</organism>
<feature type="transmembrane region" description="Helical" evidence="1">
    <location>
        <begin position="251"/>
        <end position="270"/>
    </location>
</feature>
<evidence type="ECO:0000259" key="2">
    <source>
        <dbReference type="Pfam" id="PF01757"/>
    </source>
</evidence>
<name>A0A1M5BG08_9BACE</name>
<dbReference type="PANTHER" id="PTHR37312:SF1">
    <property type="entry name" value="MEMBRANE-BOUND ACYLTRANSFERASE YKRP-RELATED"/>
    <property type="match status" value="1"/>
</dbReference>
<dbReference type="PANTHER" id="PTHR37312">
    <property type="entry name" value="MEMBRANE-BOUND ACYLTRANSFERASE YKRP-RELATED"/>
    <property type="match status" value="1"/>
</dbReference>
<dbReference type="OrthoDB" id="9816048at2"/>
<dbReference type="AlphaFoldDB" id="A0A1M5BG08"/>
<reference evidence="3 4" key="1">
    <citation type="submission" date="2016-11" db="EMBL/GenBank/DDBJ databases">
        <authorList>
            <person name="Jaros S."/>
            <person name="Januszkiewicz K."/>
            <person name="Wedrychowicz H."/>
        </authorList>
    </citation>
    <scope>NUCLEOTIDE SEQUENCE [LARGE SCALE GENOMIC DNA]</scope>
    <source>
        <strain evidence="3 4">DSM 26991</strain>
    </source>
</reference>
<evidence type="ECO:0000313" key="4">
    <source>
        <dbReference type="Proteomes" id="UP000184509"/>
    </source>
</evidence>
<dbReference type="STRING" id="1297750.SAMN05444405_10899"/>
<proteinExistence type="predicted"/>
<dbReference type="Proteomes" id="UP000184509">
    <property type="component" value="Unassembled WGS sequence"/>
</dbReference>
<feature type="transmembrane region" description="Helical" evidence="1">
    <location>
        <begin position="82"/>
        <end position="104"/>
    </location>
</feature>
<feature type="transmembrane region" description="Helical" evidence="1">
    <location>
        <begin position="317"/>
        <end position="341"/>
    </location>
</feature>
<keyword evidence="1" id="KW-1133">Transmembrane helix</keyword>
<feature type="transmembrane region" description="Helical" evidence="1">
    <location>
        <begin position="291"/>
        <end position="311"/>
    </location>
</feature>
<feature type="transmembrane region" description="Helical" evidence="1">
    <location>
        <begin position="49"/>
        <end position="70"/>
    </location>
</feature>
<feature type="transmembrane region" description="Helical" evidence="1">
    <location>
        <begin position="152"/>
        <end position="171"/>
    </location>
</feature>
<keyword evidence="1" id="KW-0812">Transmembrane</keyword>
<accession>A0A1M5BG08</accession>